<accession>A0AAD7MI61</accession>
<dbReference type="EMBL" id="JARKIB010000279">
    <property type="protein sequence ID" value="KAJ7717272.1"/>
    <property type="molecule type" value="Genomic_DNA"/>
</dbReference>
<proteinExistence type="predicted"/>
<evidence type="ECO:0000256" key="1">
    <source>
        <dbReference type="SAM" id="MobiDB-lite"/>
    </source>
</evidence>
<protein>
    <submittedName>
        <fullName evidence="2">Uncharacterized protein</fullName>
    </submittedName>
</protein>
<name>A0AAD7MI61_9AGAR</name>
<keyword evidence="3" id="KW-1185">Reference proteome</keyword>
<evidence type="ECO:0000313" key="3">
    <source>
        <dbReference type="Proteomes" id="UP001215598"/>
    </source>
</evidence>
<feature type="region of interest" description="Disordered" evidence="1">
    <location>
        <begin position="230"/>
        <end position="325"/>
    </location>
</feature>
<organism evidence="2 3">
    <name type="scientific">Mycena metata</name>
    <dbReference type="NCBI Taxonomy" id="1033252"/>
    <lineage>
        <taxon>Eukaryota</taxon>
        <taxon>Fungi</taxon>
        <taxon>Dikarya</taxon>
        <taxon>Basidiomycota</taxon>
        <taxon>Agaricomycotina</taxon>
        <taxon>Agaricomycetes</taxon>
        <taxon>Agaricomycetidae</taxon>
        <taxon>Agaricales</taxon>
        <taxon>Marasmiineae</taxon>
        <taxon>Mycenaceae</taxon>
        <taxon>Mycena</taxon>
    </lineage>
</organism>
<dbReference type="AlphaFoldDB" id="A0AAD7MI61"/>
<gene>
    <name evidence="2" type="ORF">B0H16DRAFT_1611631</name>
</gene>
<feature type="region of interest" description="Disordered" evidence="1">
    <location>
        <begin position="1"/>
        <end position="35"/>
    </location>
</feature>
<sequence>MKRKQAKTDGEPVAQDAPAPKTRTRRSNLPDFPWTDNKSALISSLITEMEKPENSKVLFGKKEKGENTSGDKKVTVYKRIGQAIVPEFYELEPATVGDRCRAKIDWLQKQYKHYAQRLHQTGGGVGVETLQEEDGKQYMAFYIPSSGPDCTTVPPAVNIWQQIKKEFKFFPRLHTIFATRPNVTPVAITTGLGPNGPNTVFYQPPDDLNLPNEAMASITSLHDILTRFPGPVNAKDQDDAAGALWSDHDDPSAQPDDDDPSTQQDHAGRDSSPEIEEIPATPAPRKAAPGASAVKKENVAPTLSGKARGPKALQQEASVEKAKASIKKLPVKRSPLDMLLSLQESNLKAINARAEAESERATSELRLKQKQHLLEELRLGVWTPAEYRKKVKKLDKQEAAPAPQRGYSPDWDLDSDLPSSSP</sequence>
<feature type="region of interest" description="Disordered" evidence="1">
    <location>
        <begin position="391"/>
        <end position="422"/>
    </location>
</feature>
<reference evidence="2" key="1">
    <citation type="submission" date="2023-03" db="EMBL/GenBank/DDBJ databases">
        <title>Massive genome expansion in bonnet fungi (Mycena s.s.) driven by repeated elements and novel gene families across ecological guilds.</title>
        <authorList>
            <consortium name="Lawrence Berkeley National Laboratory"/>
            <person name="Harder C.B."/>
            <person name="Miyauchi S."/>
            <person name="Viragh M."/>
            <person name="Kuo A."/>
            <person name="Thoen E."/>
            <person name="Andreopoulos B."/>
            <person name="Lu D."/>
            <person name="Skrede I."/>
            <person name="Drula E."/>
            <person name="Henrissat B."/>
            <person name="Morin E."/>
            <person name="Kohler A."/>
            <person name="Barry K."/>
            <person name="LaButti K."/>
            <person name="Morin E."/>
            <person name="Salamov A."/>
            <person name="Lipzen A."/>
            <person name="Mereny Z."/>
            <person name="Hegedus B."/>
            <person name="Baldrian P."/>
            <person name="Stursova M."/>
            <person name="Weitz H."/>
            <person name="Taylor A."/>
            <person name="Grigoriev I.V."/>
            <person name="Nagy L.G."/>
            <person name="Martin F."/>
            <person name="Kauserud H."/>
        </authorList>
    </citation>
    <scope>NUCLEOTIDE SEQUENCE</scope>
    <source>
        <strain evidence="2">CBHHK182m</strain>
    </source>
</reference>
<evidence type="ECO:0000313" key="2">
    <source>
        <dbReference type="EMBL" id="KAJ7717272.1"/>
    </source>
</evidence>
<comment type="caution">
    <text evidence="2">The sequence shown here is derived from an EMBL/GenBank/DDBJ whole genome shotgun (WGS) entry which is preliminary data.</text>
</comment>
<dbReference type="Proteomes" id="UP001215598">
    <property type="component" value="Unassembled WGS sequence"/>
</dbReference>
<feature type="compositionally biased region" description="Basic and acidic residues" evidence="1">
    <location>
        <begin position="1"/>
        <end position="10"/>
    </location>
</feature>